<keyword evidence="1" id="KW-0472">Membrane</keyword>
<feature type="transmembrane region" description="Helical" evidence="1">
    <location>
        <begin position="7"/>
        <end position="26"/>
    </location>
</feature>
<evidence type="ECO:0000313" key="2">
    <source>
        <dbReference type="EMBL" id="RMN06004.1"/>
    </source>
</evidence>
<dbReference type="RefSeq" id="WP_054086166.1">
    <property type="nucleotide sequence ID" value="NZ_RBOV01000436.1"/>
</dbReference>
<comment type="caution">
    <text evidence="2">The sequence shown here is derived from an EMBL/GenBank/DDBJ whole genome shotgun (WGS) entry which is preliminary data.</text>
</comment>
<evidence type="ECO:0000256" key="1">
    <source>
        <dbReference type="SAM" id="Phobius"/>
    </source>
</evidence>
<organism evidence="2 3">
    <name type="scientific">Pseudomonas syringae pv. coriandricola</name>
    <dbReference type="NCBI Taxonomy" id="264453"/>
    <lineage>
        <taxon>Bacteria</taxon>
        <taxon>Pseudomonadati</taxon>
        <taxon>Pseudomonadota</taxon>
        <taxon>Gammaproteobacteria</taxon>
        <taxon>Pseudomonadales</taxon>
        <taxon>Pseudomonadaceae</taxon>
        <taxon>Pseudomonas</taxon>
    </lineage>
</organism>
<feature type="transmembrane region" description="Helical" evidence="1">
    <location>
        <begin position="46"/>
        <end position="68"/>
    </location>
</feature>
<sequence>MKVIASTLFFLVFICIGTAGVVFYAVDHGYNSFAELSAVLPSMGKAVMIFVWTAIITAIVLFTGWAIANIKGR</sequence>
<dbReference type="Proteomes" id="UP000271468">
    <property type="component" value="Unassembled WGS sequence"/>
</dbReference>
<dbReference type="EMBL" id="RBOV01000436">
    <property type="protein sequence ID" value="RMN06004.1"/>
    <property type="molecule type" value="Genomic_DNA"/>
</dbReference>
<reference evidence="2 3" key="1">
    <citation type="submission" date="2018-08" db="EMBL/GenBank/DDBJ databases">
        <title>Recombination of ecologically and evolutionarily significant loci maintains genetic cohesion in the Pseudomonas syringae species complex.</title>
        <authorList>
            <person name="Dillon M."/>
            <person name="Thakur S."/>
            <person name="Almeida R.N.D."/>
            <person name="Weir B.S."/>
            <person name="Guttman D.S."/>
        </authorList>
    </citation>
    <scope>NUCLEOTIDE SEQUENCE [LARGE SCALE GENOMIC DNA]</scope>
    <source>
        <strain evidence="2 3">ICMP 12341</strain>
    </source>
</reference>
<protein>
    <submittedName>
        <fullName evidence="2">Uncharacterized protein</fullName>
    </submittedName>
</protein>
<proteinExistence type="predicted"/>
<keyword evidence="1" id="KW-1133">Transmembrane helix</keyword>
<accession>A0A3M3J5A9</accession>
<dbReference type="AlphaFoldDB" id="A0A3M3J5A9"/>
<keyword evidence="1" id="KW-0812">Transmembrane</keyword>
<name>A0A3M3J5A9_9PSED</name>
<evidence type="ECO:0000313" key="3">
    <source>
        <dbReference type="Proteomes" id="UP000271468"/>
    </source>
</evidence>
<gene>
    <name evidence="2" type="ORF">ALQ65_200289</name>
</gene>